<proteinExistence type="predicted"/>
<accession>A0A0F9ET12</accession>
<feature type="non-terminal residue" evidence="1">
    <location>
        <position position="1"/>
    </location>
</feature>
<sequence>VRLLSIDHQPVWMILHGAQAVRFDQGRPRRRGDRRLVSHDVRGRGLLERGAYCALYGLILVLRLAHLLSFAGP</sequence>
<comment type="caution">
    <text evidence="1">The sequence shown here is derived from an EMBL/GenBank/DDBJ whole genome shotgun (WGS) entry which is preliminary data.</text>
</comment>
<name>A0A0F9ET12_9ZZZZ</name>
<dbReference type="AlphaFoldDB" id="A0A0F9ET12"/>
<protein>
    <submittedName>
        <fullName evidence="1">Uncharacterized protein</fullName>
    </submittedName>
</protein>
<organism evidence="1">
    <name type="scientific">marine sediment metagenome</name>
    <dbReference type="NCBI Taxonomy" id="412755"/>
    <lineage>
        <taxon>unclassified sequences</taxon>
        <taxon>metagenomes</taxon>
        <taxon>ecological metagenomes</taxon>
    </lineage>
</organism>
<evidence type="ECO:0000313" key="1">
    <source>
        <dbReference type="EMBL" id="KKL26978.1"/>
    </source>
</evidence>
<gene>
    <name evidence="1" type="ORF">LCGC14_2389820</name>
</gene>
<dbReference type="EMBL" id="LAZR01035639">
    <property type="protein sequence ID" value="KKL26978.1"/>
    <property type="molecule type" value="Genomic_DNA"/>
</dbReference>
<reference evidence="1" key="1">
    <citation type="journal article" date="2015" name="Nature">
        <title>Complex archaea that bridge the gap between prokaryotes and eukaryotes.</title>
        <authorList>
            <person name="Spang A."/>
            <person name="Saw J.H."/>
            <person name="Jorgensen S.L."/>
            <person name="Zaremba-Niedzwiedzka K."/>
            <person name="Martijn J."/>
            <person name="Lind A.E."/>
            <person name="van Eijk R."/>
            <person name="Schleper C."/>
            <person name="Guy L."/>
            <person name="Ettema T.J."/>
        </authorList>
    </citation>
    <scope>NUCLEOTIDE SEQUENCE</scope>
</reference>